<feature type="compositionally biased region" description="Low complexity" evidence="2">
    <location>
        <begin position="52"/>
        <end position="67"/>
    </location>
</feature>
<dbReference type="Gene3D" id="1.25.10.10">
    <property type="entry name" value="Leucine-rich Repeat Variant"/>
    <property type="match status" value="1"/>
</dbReference>
<dbReference type="FunCoup" id="D2VK64">
    <property type="interactions" value="403"/>
</dbReference>
<dbReference type="GO" id="GO:0000472">
    <property type="term" value="P:endonucleolytic cleavage to generate mature 5'-end of SSU-rRNA from (SSU-rRNA, 5.8S rRNA, LSU-rRNA)"/>
    <property type="evidence" value="ECO:0007669"/>
    <property type="project" value="TreeGrafter"/>
</dbReference>
<organism evidence="4">
    <name type="scientific">Naegleria gruberi</name>
    <name type="common">Amoeba</name>
    <dbReference type="NCBI Taxonomy" id="5762"/>
    <lineage>
        <taxon>Eukaryota</taxon>
        <taxon>Discoba</taxon>
        <taxon>Heterolobosea</taxon>
        <taxon>Tetramitia</taxon>
        <taxon>Eutetramitia</taxon>
        <taxon>Vahlkampfiidae</taxon>
        <taxon>Naegleria</taxon>
    </lineage>
</organism>
<dbReference type="InterPro" id="IPR040000">
    <property type="entry name" value="NOP9"/>
</dbReference>
<evidence type="ECO:0000256" key="2">
    <source>
        <dbReference type="SAM" id="MobiDB-lite"/>
    </source>
</evidence>
<dbReference type="PANTHER" id="PTHR13102">
    <property type="entry name" value="NUCLEOLAR PROTEIN 9"/>
    <property type="match status" value="1"/>
</dbReference>
<dbReference type="PANTHER" id="PTHR13102:SF0">
    <property type="entry name" value="NUCLEOLAR PROTEIN 9"/>
    <property type="match status" value="1"/>
</dbReference>
<dbReference type="GO" id="GO:0000056">
    <property type="term" value="P:ribosomal small subunit export from nucleus"/>
    <property type="evidence" value="ECO:0007669"/>
    <property type="project" value="TreeGrafter"/>
</dbReference>
<dbReference type="InterPro" id="IPR016024">
    <property type="entry name" value="ARM-type_fold"/>
</dbReference>
<evidence type="ECO:0000313" key="4">
    <source>
        <dbReference type="Proteomes" id="UP000006671"/>
    </source>
</evidence>
<proteinExistence type="predicted"/>
<keyword evidence="4" id="KW-1185">Reference proteome</keyword>
<dbReference type="KEGG" id="ngr:NAEGRDRAFT_50221"/>
<dbReference type="GeneID" id="8852896"/>
<feature type="region of interest" description="Disordered" evidence="2">
    <location>
        <begin position="1"/>
        <end position="115"/>
    </location>
</feature>
<dbReference type="SUPFAM" id="SSF48371">
    <property type="entry name" value="ARM repeat"/>
    <property type="match status" value="2"/>
</dbReference>
<dbReference type="InParanoid" id="D2VK64"/>
<dbReference type="GO" id="GO:0000447">
    <property type="term" value="P:endonucleolytic cleavage in ITS1 to separate SSU-rRNA from 5.8S rRNA and LSU-rRNA from tricistronic rRNA transcript (SSU-rRNA, 5.8S rRNA, LSU-rRNA)"/>
    <property type="evidence" value="ECO:0007669"/>
    <property type="project" value="TreeGrafter"/>
</dbReference>
<dbReference type="Proteomes" id="UP000006671">
    <property type="component" value="Unassembled WGS sequence"/>
</dbReference>
<protein>
    <submittedName>
        <fullName evidence="3">Predicted protein</fullName>
    </submittedName>
</protein>
<accession>D2VK64</accession>
<dbReference type="OrthoDB" id="392571at2759"/>
<dbReference type="GO" id="GO:0030688">
    <property type="term" value="C:preribosome, small subunit precursor"/>
    <property type="evidence" value="ECO:0007669"/>
    <property type="project" value="TreeGrafter"/>
</dbReference>
<dbReference type="RefSeq" id="XP_002675552.1">
    <property type="nucleotide sequence ID" value="XM_002675506.1"/>
</dbReference>
<feature type="compositionally biased region" description="Basic and acidic residues" evidence="2">
    <location>
        <begin position="81"/>
        <end position="111"/>
    </location>
</feature>
<feature type="compositionally biased region" description="Basic and acidic residues" evidence="2">
    <location>
        <begin position="10"/>
        <end position="26"/>
    </location>
</feature>
<dbReference type="GO" id="GO:0030686">
    <property type="term" value="C:90S preribosome"/>
    <property type="evidence" value="ECO:0007669"/>
    <property type="project" value="TreeGrafter"/>
</dbReference>
<evidence type="ECO:0000256" key="1">
    <source>
        <dbReference type="ARBA" id="ARBA00022737"/>
    </source>
</evidence>
<dbReference type="VEuPathDB" id="AmoebaDB:NAEGRDRAFT_50221"/>
<feature type="region of interest" description="Disordered" evidence="2">
    <location>
        <begin position="669"/>
        <end position="793"/>
    </location>
</feature>
<dbReference type="InterPro" id="IPR001313">
    <property type="entry name" value="Pumilio_RNA-bd_rpt"/>
</dbReference>
<sequence>MFMLRKTKPTHNDRGERIDGGSDDNRFGSNRGGGISSWKSSNGDDSYDRNNRNNNNRGGGRRSYNNNDRYDNNRQSSYNNDRYDNNRQSYDKNNRYNNKQDDRYNNDKNQEDETNNEDDLVTFGTELSQLNIAEVFDSEGKNQIRTARSILSYFRRIESLMNKDDFPTNEDRIQFITSVFNYTIEMKNLFEGTGDEQEQKKKGNYALIVSLNNPVIAKCLQTMVPLSSSEDLRGFLNACSNHLHIISNGRFSSFLIQEALKYVPEVVKEESHVENLMQDDELDSKPTMTDIIIEAYNSSIEPNLFDMIFHKNASFVVRQLPLCLGYIKSKKELGKTLLDLMVDKVISSCPIGDILNDSIALGFLTSLMENVSTFMQMIGKTDAKLLSKIIKYAIEQTSDEELTISSETITKLLSSTQHSRIVELIISIGDEGIFSNIVEKILAPNAESFATDKNKCYTIVNAIERANREQFILLFNALRDSIKKCFSEGILNVITCLAKGCLKFNTKEQELIQQLLKGLTKDGEKTNEQAIEELLYLEDKTTCNRHGCNLLSTLFTFQSKKMLNPLLNIFKEMDEEKLFTLCTTKETSMVIDSLVQMSDEFIQKIKPKLVDLSVNVYGAFVVEKAMLECKDSKLHMEIATILKDAETKIRSSKPGSVLWNKTNLSQFKSNPNDWLQRKEEQRSKKKKNAKMIQEMANVNIANSSSKKKKPKKERPQKKEQAPSTTENIEKTEAVSTIETAEPVKKEKKQKEKPTEEKTEKKESKKKSNEDLSLDFLEVIDEPKKDKKRKKESVDMLDFVDNILESSLKKKKK</sequence>
<gene>
    <name evidence="3" type="ORF">NAEGRDRAFT_50221</name>
</gene>
<dbReference type="Pfam" id="PF22493">
    <property type="entry name" value="PUF_NOP9"/>
    <property type="match status" value="2"/>
</dbReference>
<feature type="compositionally biased region" description="Basic residues" evidence="2">
    <location>
        <begin position="705"/>
        <end position="715"/>
    </location>
</feature>
<dbReference type="OMA" id="MIGKNRH"/>
<dbReference type="AlphaFoldDB" id="D2VK64"/>
<dbReference type="eggNOG" id="KOG2188">
    <property type="taxonomic scope" value="Eukaryota"/>
</dbReference>
<keyword evidence="1" id="KW-0677">Repeat</keyword>
<name>D2VK64_NAEGR</name>
<dbReference type="InterPro" id="IPR011989">
    <property type="entry name" value="ARM-like"/>
</dbReference>
<dbReference type="STRING" id="5762.D2VK64"/>
<dbReference type="GO" id="GO:0003723">
    <property type="term" value="F:RNA binding"/>
    <property type="evidence" value="ECO:0007669"/>
    <property type="project" value="InterPro"/>
</dbReference>
<dbReference type="GO" id="GO:0005730">
    <property type="term" value="C:nucleolus"/>
    <property type="evidence" value="ECO:0007669"/>
    <property type="project" value="TreeGrafter"/>
</dbReference>
<feature type="compositionally biased region" description="Basic and acidic residues" evidence="2">
    <location>
        <begin position="741"/>
        <end position="769"/>
    </location>
</feature>
<reference evidence="3 4" key="1">
    <citation type="journal article" date="2010" name="Cell">
        <title>The genome of Naegleria gruberi illuminates early eukaryotic versatility.</title>
        <authorList>
            <person name="Fritz-Laylin L.K."/>
            <person name="Prochnik S.E."/>
            <person name="Ginger M.L."/>
            <person name="Dacks J.B."/>
            <person name="Carpenter M.L."/>
            <person name="Field M.C."/>
            <person name="Kuo A."/>
            <person name="Paredez A."/>
            <person name="Chapman J."/>
            <person name="Pham J."/>
            <person name="Shu S."/>
            <person name="Neupane R."/>
            <person name="Cipriano M."/>
            <person name="Mancuso J."/>
            <person name="Tu H."/>
            <person name="Salamov A."/>
            <person name="Lindquist E."/>
            <person name="Shapiro H."/>
            <person name="Lucas S."/>
            <person name="Grigoriev I.V."/>
            <person name="Cande W.Z."/>
            <person name="Fulton C."/>
            <person name="Rokhsar D.S."/>
            <person name="Dawson S.C."/>
        </authorList>
    </citation>
    <scope>NUCLEOTIDE SEQUENCE [LARGE SCALE GENOMIC DNA]</scope>
    <source>
        <strain evidence="3 4">NEG-M</strain>
    </source>
</reference>
<evidence type="ECO:0000313" key="3">
    <source>
        <dbReference type="EMBL" id="EFC42808.1"/>
    </source>
</evidence>
<dbReference type="SMART" id="SM00025">
    <property type="entry name" value="Pumilio"/>
    <property type="match status" value="5"/>
</dbReference>
<dbReference type="GO" id="GO:0000480">
    <property type="term" value="P:endonucleolytic cleavage in 5'-ETS of tricistronic rRNA transcript (SSU-rRNA, 5.8S rRNA, LSU-rRNA)"/>
    <property type="evidence" value="ECO:0007669"/>
    <property type="project" value="TreeGrafter"/>
</dbReference>
<dbReference type="EMBL" id="GG738877">
    <property type="protein sequence ID" value="EFC42808.1"/>
    <property type="molecule type" value="Genomic_DNA"/>
</dbReference>